<keyword evidence="1" id="KW-0732">Signal</keyword>
<accession>A0A2V2BEB6</accession>
<organism evidence="2 3">
    <name type="scientific">Pantoea allii</name>
    <dbReference type="NCBI Taxonomy" id="574096"/>
    <lineage>
        <taxon>Bacteria</taxon>
        <taxon>Pseudomonadati</taxon>
        <taxon>Pseudomonadota</taxon>
        <taxon>Gammaproteobacteria</taxon>
        <taxon>Enterobacterales</taxon>
        <taxon>Erwiniaceae</taxon>
        <taxon>Pantoea</taxon>
    </lineage>
</organism>
<sequence>MGSFMKTHFFRYMAIALLLCPALPYAAAINDNEDSLRIRLKNDFRRADKPSAGTGRDIYAWVQGGLIDVNTRYYADFIGVSAGAYYVYKLGAKDSWSTRYYLDGHDSFGVAIGALKLKPADNLYLTLGRFGTDYGYGSLPYRIPLIADNSSRTIQTLSEGVLARFEATENLTLWSMWRKRAFYYVDSATGVRDEGVIDTATGNYYPRRARTYLAGSWHDASSRYSVGASYQPDVSTQIQSIFEKTHTFDDNRSLKWELMGFYGQVEGMSKPLSYHHDTALVSGRLTYSFDNARLFGAIGKLTHDIDGRIIYTDIGYPDSLSIDRNKENMLSVQLGGQYFFNQNLGVMLGPVITRGYENKQRNTRIKGVGLMGGVMYNVTEGSFKGLNMYVAADRAREKRPGSALGDTLYYWDVKAGIQYDFMLK</sequence>
<evidence type="ECO:0000256" key="1">
    <source>
        <dbReference type="SAM" id="SignalP"/>
    </source>
</evidence>
<dbReference type="NCBIfam" id="NF008479">
    <property type="entry name" value="PRK11379.1"/>
    <property type="match status" value="1"/>
</dbReference>
<name>A0A2V2BEB6_9GAMM</name>
<gene>
    <name evidence="2" type="ORF">C7431_102533</name>
</gene>
<protein>
    <submittedName>
        <fullName evidence="2">Putative glucuronide porin</fullName>
    </submittedName>
</protein>
<dbReference type="Gene3D" id="2.40.160.10">
    <property type="entry name" value="Porin"/>
    <property type="match status" value="1"/>
</dbReference>
<comment type="caution">
    <text evidence="2">The sequence shown here is derived from an EMBL/GenBank/DDBJ whole genome shotgun (WGS) entry which is preliminary data.</text>
</comment>
<dbReference type="EMBL" id="QGHF01000002">
    <property type="protein sequence ID" value="PWK99714.1"/>
    <property type="molecule type" value="Genomic_DNA"/>
</dbReference>
<dbReference type="InterPro" id="IPR023614">
    <property type="entry name" value="Porin_dom_sf"/>
</dbReference>
<feature type="signal peptide" evidence="1">
    <location>
        <begin position="1"/>
        <end position="26"/>
    </location>
</feature>
<feature type="chain" id="PRO_5015972628" evidence="1">
    <location>
        <begin position="27"/>
        <end position="424"/>
    </location>
</feature>
<evidence type="ECO:0000313" key="3">
    <source>
        <dbReference type="Proteomes" id="UP000245981"/>
    </source>
</evidence>
<dbReference type="InterPro" id="IPR011250">
    <property type="entry name" value="OMP/PagP_B-barrel"/>
</dbReference>
<dbReference type="AlphaFoldDB" id="A0A2V2BEB6"/>
<dbReference type="Proteomes" id="UP000245981">
    <property type="component" value="Unassembled WGS sequence"/>
</dbReference>
<reference evidence="2 3" key="1">
    <citation type="submission" date="2018-05" db="EMBL/GenBank/DDBJ databases">
        <title>Genomic Encyclopedia of Type Strains, Phase IV (KMG-V): Genome sequencing to study the core and pangenomes of soil and plant-associated prokaryotes.</title>
        <authorList>
            <person name="Whitman W."/>
        </authorList>
    </citation>
    <scope>NUCLEOTIDE SEQUENCE [LARGE SCALE GENOMIC DNA]</scope>
    <source>
        <strain evidence="2 3">PNA 200-10</strain>
    </source>
</reference>
<proteinExistence type="predicted"/>
<dbReference type="STRING" id="574096.HA38_01670"/>
<evidence type="ECO:0000313" key="2">
    <source>
        <dbReference type="EMBL" id="PWK99714.1"/>
    </source>
</evidence>
<dbReference type="SUPFAM" id="SSF56925">
    <property type="entry name" value="OMPA-like"/>
    <property type="match status" value="1"/>
</dbReference>